<dbReference type="EMBL" id="BJYU01000032">
    <property type="protein sequence ID" value="GEO14913.1"/>
    <property type="molecule type" value="Genomic_DNA"/>
</dbReference>
<keyword evidence="3" id="KW-1185">Reference proteome</keyword>
<evidence type="ECO:0000313" key="3">
    <source>
        <dbReference type="Proteomes" id="UP000321085"/>
    </source>
</evidence>
<protein>
    <recommendedName>
        <fullName evidence="4">LTXXQ motif family protein</fullName>
    </recommendedName>
</protein>
<dbReference type="GO" id="GO:0042597">
    <property type="term" value="C:periplasmic space"/>
    <property type="evidence" value="ECO:0007669"/>
    <property type="project" value="InterPro"/>
</dbReference>
<evidence type="ECO:0008006" key="4">
    <source>
        <dbReference type="Google" id="ProtNLM"/>
    </source>
</evidence>
<feature type="compositionally biased region" description="Basic residues" evidence="1">
    <location>
        <begin position="123"/>
        <end position="134"/>
    </location>
</feature>
<accession>A0A512BSF0</accession>
<gene>
    <name evidence="2" type="ORF">MAE02_26090</name>
</gene>
<feature type="region of interest" description="Disordered" evidence="1">
    <location>
        <begin position="113"/>
        <end position="156"/>
    </location>
</feature>
<reference evidence="2 3" key="1">
    <citation type="submission" date="2019-07" db="EMBL/GenBank/DDBJ databases">
        <title>Whole genome shotgun sequence of Microvirga aerophila NBRC 106136.</title>
        <authorList>
            <person name="Hosoyama A."/>
            <person name="Uohara A."/>
            <person name="Ohji S."/>
            <person name="Ichikawa N."/>
        </authorList>
    </citation>
    <scope>NUCLEOTIDE SEQUENCE [LARGE SCALE GENOMIC DNA]</scope>
    <source>
        <strain evidence="2 3">NBRC 106136</strain>
    </source>
</reference>
<dbReference type="Pfam" id="PF07813">
    <property type="entry name" value="LTXXQ"/>
    <property type="match status" value="1"/>
</dbReference>
<proteinExistence type="predicted"/>
<comment type="caution">
    <text evidence="2">The sequence shown here is derived from an EMBL/GenBank/DDBJ whole genome shotgun (WGS) entry which is preliminary data.</text>
</comment>
<dbReference type="InterPro" id="IPR012899">
    <property type="entry name" value="LTXXQ"/>
</dbReference>
<evidence type="ECO:0000256" key="1">
    <source>
        <dbReference type="SAM" id="MobiDB-lite"/>
    </source>
</evidence>
<name>A0A512BSF0_9HYPH</name>
<dbReference type="AlphaFoldDB" id="A0A512BSF0"/>
<sequence>MTQDDFNRFVDARIAGIKAGLRLTGDQERLWQPVENAIRTNAGERFTRFEQRRDRRDQRQSTDFMQRLEQRGASMTENAQRTTAIATAMRPLWDTFNEDQKRIAPRLLRPVMGEPGWRGERRGGRRDHAMHHGRMGGGMEHHRGGPHGQGQQQNPQ</sequence>
<evidence type="ECO:0000313" key="2">
    <source>
        <dbReference type="EMBL" id="GEO14913.1"/>
    </source>
</evidence>
<organism evidence="2 3">
    <name type="scientific">Microvirga aerophila</name>
    <dbReference type="NCBI Taxonomy" id="670291"/>
    <lineage>
        <taxon>Bacteria</taxon>
        <taxon>Pseudomonadati</taxon>
        <taxon>Pseudomonadota</taxon>
        <taxon>Alphaproteobacteria</taxon>
        <taxon>Hyphomicrobiales</taxon>
        <taxon>Methylobacteriaceae</taxon>
        <taxon>Microvirga</taxon>
    </lineage>
</organism>
<dbReference type="Proteomes" id="UP000321085">
    <property type="component" value="Unassembled WGS sequence"/>
</dbReference>